<feature type="domain" description="DUF6870" evidence="1">
    <location>
        <begin position="10"/>
        <end position="79"/>
    </location>
</feature>
<dbReference type="Pfam" id="PF21757">
    <property type="entry name" value="DUF6870"/>
    <property type="match status" value="1"/>
</dbReference>
<name>A0A9J6NWF6_9CLOT</name>
<organism evidence="2 3">
    <name type="scientific">Oceanirhabdus seepicola</name>
    <dbReference type="NCBI Taxonomy" id="2828781"/>
    <lineage>
        <taxon>Bacteria</taxon>
        <taxon>Bacillati</taxon>
        <taxon>Bacillota</taxon>
        <taxon>Clostridia</taxon>
        <taxon>Eubacteriales</taxon>
        <taxon>Clostridiaceae</taxon>
        <taxon>Oceanirhabdus</taxon>
    </lineage>
</organism>
<dbReference type="AlphaFoldDB" id="A0A9J6NWF6"/>
<gene>
    <name evidence="2" type="ORF">KDK92_03745</name>
</gene>
<evidence type="ECO:0000259" key="1">
    <source>
        <dbReference type="Pfam" id="PF21757"/>
    </source>
</evidence>
<accession>A0A9J6NWF6</accession>
<reference evidence="2" key="1">
    <citation type="journal article" date="2021" name="mSystems">
        <title>Bacteria and Archaea Synergistically Convert Glycine Betaine to Biogenic Methane in the Formosa Cold Seep of the South China Sea.</title>
        <authorList>
            <person name="Li L."/>
            <person name="Zhang W."/>
            <person name="Zhang S."/>
            <person name="Song L."/>
            <person name="Sun Q."/>
            <person name="Zhang H."/>
            <person name="Xiang H."/>
            <person name="Dong X."/>
        </authorList>
    </citation>
    <scope>NUCLEOTIDE SEQUENCE</scope>
    <source>
        <strain evidence="2">ZWT</strain>
    </source>
</reference>
<dbReference type="RefSeq" id="WP_250857709.1">
    <property type="nucleotide sequence ID" value="NZ_JAGSOJ010000001.1"/>
</dbReference>
<keyword evidence="3" id="KW-1185">Reference proteome</keyword>
<evidence type="ECO:0000313" key="2">
    <source>
        <dbReference type="EMBL" id="MCM1988842.1"/>
    </source>
</evidence>
<evidence type="ECO:0000313" key="3">
    <source>
        <dbReference type="Proteomes" id="UP001056429"/>
    </source>
</evidence>
<proteinExistence type="predicted"/>
<comment type="caution">
    <text evidence="2">The sequence shown here is derived from an EMBL/GenBank/DDBJ whole genome shotgun (WGS) entry which is preliminary data.</text>
</comment>
<sequence length="83" mass="9683">MIRASDIEEMKNIDIRKVDPATLVDIKTVKVNTDLSVEERKKDFIRQVKNPYCFRCGNIVIKISFADTTATLEERLEKYFKSL</sequence>
<protein>
    <recommendedName>
        <fullName evidence="1">DUF6870 domain-containing protein</fullName>
    </recommendedName>
</protein>
<dbReference type="EMBL" id="JAGSOJ010000001">
    <property type="protein sequence ID" value="MCM1988842.1"/>
    <property type="molecule type" value="Genomic_DNA"/>
</dbReference>
<dbReference type="Proteomes" id="UP001056429">
    <property type="component" value="Unassembled WGS sequence"/>
</dbReference>
<dbReference type="InterPro" id="IPR049222">
    <property type="entry name" value="DUF6870"/>
</dbReference>
<reference evidence="2" key="2">
    <citation type="submission" date="2021-04" db="EMBL/GenBank/DDBJ databases">
        <authorList>
            <person name="Dong X."/>
        </authorList>
    </citation>
    <scope>NUCLEOTIDE SEQUENCE</scope>
    <source>
        <strain evidence="2">ZWT</strain>
    </source>
</reference>